<keyword evidence="2" id="KW-1185">Reference proteome</keyword>
<accession>A0A560HLF1</accession>
<dbReference type="RefSeq" id="WP_145729422.1">
    <property type="nucleotide sequence ID" value="NZ_VITR01000001.1"/>
</dbReference>
<dbReference type="PANTHER" id="PTHR47623:SF1">
    <property type="entry name" value="OS09G0287300 PROTEIN"/>
    <property type="match status" value="1"/>
</dbReference>
<sequence>MKTLFLLRHMKSSWDDDSVPDHERPLSARGERALATMADYFRHRKGGTPRPDLILCSTAVRTRATLAGLLTLWREPPPLCVDRVFYMASAPALADRLRALPDPTATVLLIGHNPGLEELALSLAGAEEDPALRTRVMEKYPTGGLARLDFTLDRWADLAAGKGHLSEFATPRGVARD</sequence>
<gene>
    <name evidence="1" type="ORF">FBZ90_101489</name>
</gene>
<dbReference type="EMBL" id="VITR01000001">
    <property type="protein sequence ID" value="TWB46154.1"/>
    <property type="molecule type" value="Genomic_DNA"/>
</dbReference>
<dbReference type="AlphaFoldDB" id="A0A560HLF1"/>
<dbReference type="InterPro" id="IPR029033">
    <property type="entry name" value="His_PPase_superfam"/>
</dbReference>
<dbReference type="OrthoDB" id="9810154at2"/>
<evidence type="ECO:0000313" key="1">
    <source>
        <dbReference type="EMBL" id="TWB46154.1"/>
    </source>
</evidence>
<proteinExistence type="predicted"/>
<protein>
    <submittedName>
        <fullName evidence="1">Phosphohistidine phosphatase</fullName>
    </submittedName>
</protein>
<evidence type="ECO:0000313" key="2">
    <source>
        <dbReference type="Proteomes" id="UP000315751"/>
    </source>
</evidence>
<dbReference type="SUPFAM" id="SSF53254">
    <property type="entry name" value="Phosphoglycerate mutase-like"/>
    <property type="match status" value="1"/>
</dbReference>
<reference evidence="1 2" key="1">
    <citation type="submission" date="2019-06" db="EMBL/GenBank/DDBJ databases">
        <title>Genomic Encyclopedia of Type Strains, Phase IV (KMG-V): Genome sequencing to study the core and pangenomes of soil and plant-associated prokaryotes.</title>
        <authorList>
            <person name="Whitman W."/>
        </authorList>
    </citation>
    <scope>NUCLEOTIDE SEQUENCE [LARGE SCALE GENOMIC DNA]</scope>
    <source>
        <strain evidence="1 2">BR 11622</strain>
    </source>
</reference>
<comment type="caution">
    <text evidence="1">The sequence shown here is derived from an EMBL/GenBank/DDBJ whole genome shotgun (WGS) entry which is preliminary data.</text>
</comment>
<dbReference type="PANTHER" id="PTHR47623">
    <property type="entry name" value="OS09G0287300 PROTEIN"/>
    <property type="match status" value="1"/>
</dbReference>
<name>A0A560HLF1_9PROT</name>
<dbReference type="Gene3D" id="3.40.50.1240">
    <property type="entry name" value="Phosphoglycerate mutase-like"/>
    <property type="match status" value="1"/>
</dbReference>
<dbReference type="Proteomes" id="UP000315751">
    <property type="component" value="Unassembled WGS sequence"/>
</dbReference>
<organism evidence="1 2">
    <name type="scientific">Nitrospirillum amazonense</name>
    <dbReference type="NCBI Taxonomy" id="28077"/>
    <lineage>
        <taxon>Bacteria</taxon>
        <taxon>Pseudomonadati</taxon>
        <taxon>Pseudomonadota</taxon>
        <taxon>Alphaproteobacteria</taxon>
        <taxon>Rhodospirillales</taxon>
        <taxon>Azospirillaceae</taxon>
        <taxon>Nitrospirillum</taxon>
    </lineage>
</organism>